<dbReference type="InterPro" id="IPR016174">
    <property type="entry name" value="Di-haem_cyt_TM"/>
</dbReference>
<keyword evidence="12 13" id="KW-0472">Membrane</keyword>
<dbReference type="InterPro" id="IPR011577">
    <property type="entry name" value="Cyt_b561_bac/Ni-Hgenase"/>
</dbReference>
<dbReference type="OrthoDB" id="9790598at2"/>
<dbReference type="PANTHER" id="PTHR30074">
    <property type="entry name" value="FORMATE DEHYDROGENASE, NITRATE-INDUCIBLE, CYTOCHROME B556 FDN SUBUNIT"/>
    <property type="match status" value="1"/>
</dbReference>
<dbReference type="GO" id="GO:0009326">
    <property type="term" value="C:formate dehydrogenase complex"/>
    <property type="evidence" value="ECO:0007669"/>
    <property type="project" value="InterPro"/>
</dbReference>
<dbReference type="GO" id="GO:0008863">
    <property type="term" value="F:formate dehydrogenase (NAD+) activity"/>
    <property type="evidence" value="ECO:0007669"/>
    <property type="project" value="InterPro"/>
</dbReference>
<evidence type="ECO:0000256" key="7">
    <source>
        <dbReference type="ARBA" id="ARBA00022692"/>
    </source>
</evidence>
<dbReference type="KEGG" id="pter:C2L65_17985"/>
<dbReference type="RefSeq" id="WP_042316205.1">
    <property type="nucleotide sequence ID" value="NZ_CP026112.1"/>
</dbReference>
<evidence type="ECO:0000313" key="15">
    <source>
        <dbReference type="EMBL" id="AUT61614.1"/>
    </source>
</evidence>
<evidence type="ECO:0000256" key="4">
    <source>
        <dbReference type="ARBA" id="ARBA00022448"/>
    </source>
</evidence>
<evidence type="ECO:0000256" key="11">
    <source>
        <dbReference type="ARBA" id="ARBA00023004"/>
    </source>
</evidence>
<evidence type="ECO:0000256" key="13">
    <source>
        <dbReference type="SAM" id="Phobius"/>
    </source>
</evidence>
<keyword evidence="8" id="KW-0479">Metal-binding</keyword>
<reference evidence="15 16" key="1">
    <citation type="submission" date="2018-01" db="EMBL/GenBank/DDBJ databases">
        <title>Species boundaries and ecological features among Paraburkholderia terrae DSMZ17804T, P. hospita DSMZ17164T and P. caribensis DSMZ13236T.</title>
        <authorList>
            <person name="Pratama A.A."/>
        </authorList>
    </citation>
    <scope>NUCLEOTIDE SEQUENCE [LARGE SCALE GENOMIC DNA]</scope>
    <source>
        <strain evidence="15 16">DSM 17804</strain>
    </source>
</reference>
<evidence type="ECO:0000256" key="1">
    <source>
        <dbReference type="ARBA" id="ARBA00001971"/>
    </source>
</evidence>
<keyword evidence="11" id="KW-0408">Iron</keyword>
<sequence length="211" mass="24559">MKHHRHENPDLILRYTPNERTNHWITAITFVLLALSGLALFHPSMFWLSALFGGGQWTRILHPFIGLVMFVSFMILALRFWHHNYLDADDRQWLRQINDVLTNREDRLPEVGRYNAGQKLLFFVLVLCLLLLLLSGIVIWRAYFAFYFPIEVVRVAAVIHAVTAFVLICSIIVHIYAAIWVKGSIGAMVRGTVTLGWARKHHPKWFRESIK</sequence>
<proteinExistence type="inferred from homology"/>
<evidence type="ECO:0000256" key="5">
    <source>
        <dbReference type="ARBA" id="ARBA00022475"/>
    </source>
</evidence>
<keyword evidence="4" id="KW-0813">Transport</keyword>
<accession>A0A2I8ES29</accession>
<dbReference type="GO" id="GO:0046872">
    <property type="term" value="F:metal ion binding"/>
    <property type="evidence" value="ECO:0007669"/>
    <property type="project" value="UniProtKB-KW"/>
</dbReference>
<feature type="domain" description="Cytochrome b561 bacterial/Ni-hydrogenase" evidence="14">
    <location>
        <begin position="14"/>
        <end position="191"/>
    </location>
</feature>
<comment type="cofactor">
    <cofactor evidence="1">
        <name>heme</name>
        <dbReference type="ChEBI" id="CHEBI:30413"/>
    </cofactor>
</comment>
<evidence type="ECO:0000256" key="12">
    <source>
        <dbReference type="ARBA" id="ARBA00023136"/>
    </source>
</evidence>
<dbReference type="SUPFAM" id="SSF81342">
    <property type="entry name" value="Transmembrane di-heme cytochromes"/>
    <property type="match status" value="1"/>
</dbReference>
<evidence type="ECO:0000256" key="2">
    <source>
        <dbReference type="ARBA" id="ARBA00004651"/>
    </source>
</evidence>
<keyword evidence="5" id="KW-1003">Cell membrane</keyword>
<evidence type="ECO:0000259" key="14">
    <source>
        <dbReference type="Pfam" id="PF01292"/>
    </source>
</evidence>
<dbReference type="Proteomes" id="UP000243502">
    <property type="component" value="Chromosome 2"/>
</dbReference>
<dbReference type="GO" id="GO:0005886">
    <property type="term" value="C:plasma membrane"/>
    <property type="evidence" value="ECO:0007669"/>
    <property type="project" value="UniProtKB-SubCell"/>
</dbReference>
<dbReference type="Pfam" id="PF01292">
    <property type="entry name" value="Ni_hydr_CYTB"/>
    <property type="match status" value="1"/>
</dbReference>
<dbReference type="PANTHER" id="PTHR30074:SF5">
    <property type="entry name" value="FORMATE DEHYDROGENASE, NITRATE-INDUCIBLE, CYTOCHROME B556(FDN) SUBUNIT"/>
    <property type="match status" value="1"/>
</dbReference>
<comment type="similarity">
    <text evidence="3">Belongs to the formate dehydrogenase gamma subunit family.</text>
</comment>
<keyword evidence="10 13" id="KW-1133">Transmembrane helix</keyword>
<keyword evidence="7 13" id="KW-0812">Transmembrane</keyword>
<comment type="subcellular location">
    <subcellularLocation>
        <location evidence="2">Cell membrane</location>
        <topology evidence="2">Multi-pass membrane protein</topology>
    </subcellularLocation>
</comment>
<dbReference type="Gene3D" id="1.20.950.20">
    <property type="entry name" value="Transmembrane di-heme cytochromes, Chain C"/>
    <property type="match status" value="1"/>
</dbReference>
<dbReference type="GO" id="GO:0036397">
    <property type="term" value="F:formate dehydrogenase (quinone) activity"/>
    <property type="evidence" value="ECO:0007669"/>
    <property type="project" value="TreeGrafter"/>
</dbReference>
<dbReference type="AlphaFoldDB" id="A0A2I8ES29"/>
<feature type="transmembrane region" description="Helical" evidence="13">
    <location>
        <begin position="21"/>
        <end position="41"/>
    </location>
</feature>
<protein>
    <submittedName>
        <fullName evidence="15">Formate dehydrogenase subunit gamma</fullName>
    </submittedName>
</protein>
<keyword evidence="6" id="KW-0349">Heme</keyword>
<name>A0A2I8ES29_9BURK</name>
<evidence type="ECO:0000256" key="10">
    <source>
        <dbReference type="ARBA" id="ARBA00022989"/>
    </source>
</evidence>
<evidence type="ECO:0000256" key="3">
    <source>
        <dbReference type="ARBA" id="ARBA00010747"/>
    </source>
</evidence>
<evidence type="ECO:0000256" key="8">
    <source>
        <dbReference type="ARBA" id="ARBA00022723"/>
    </source>
</evidence>
<dbReference type="NCBIfam" id="TIGR01583">
    <property type="entry name" value="formate-DH-gamm"/>
    <property type="match status" value="1"/>
</dbReference>
<feature type="transmembrane region" description="Helical" evidence="13">
    <location>
        <begin position="155"/>
        <end position="181"/>
    </location>
</feature>
<dbReference type="FunFam" id="1.20.950.20:FF:000002">
    <property type="entry name" value="Formate dehydrogenase cytochrome b556 subunit"/>
    <property type="match status" value="1"/>
</dbReference>
<dbReference type="GO" id="GO:0022904">
    <property type="term" value="P:respiratory electron transport chain"/>
    <property type="evidence" value="ECO:0007669"/>
    <property type="project" value="InterPro"/>
</dbReference>
<dbReference type="InterPro" id="IPR006471">
    <property type="entry name" value="Formate_DH_gsu"/>
</dbReference>
<evidence type="ECO:0000313" key="16">
    <source>
        <dbReference type="Proteomes" id="UP000243502"/>
    </source>
</evidence>
<evidence type="ECO:0000256" key="9">
    <source>
        <dbReference type="ARBA" id="ARBA00022982"/>
    </source>
</evidence>
<keyword evidence="9" id="KW-0249">Electron transport</keyword>
<dbReference type="EMBL" id="CP026112">
    <property type="protein sequence ID" value="AUT61614.1"/>
    <property type="molecule type" value="Genomic_DNA"/>
</dbReference>
<feature type="transmembrane region" description="Helical" evidence="13">
    <location>
        <begin position="120"/>
        <end position="143"/>
    </location>
</feature>
<dbReference type="GO" id="GO:0015944">
    <property type="term" value="P:formate oxidation"/>
    <property type="evidence" value="ECO:0007669"/>
    <property type="project" value="TreeGrafter"/>
</dbReference>
<gene>
    <name evidence="15" type="ORF">C2L65_17985</name>
</gene>
<dbReference type="InterPro" id="IPR051817">
    <property type="entry name" value="FDH_cytochrome_b556_subunit"/>
</dbReference>
<dbReference type="GO" id="GO:0009061">
    <property type="term" value="P:anaerobic respiration"/>
    <property type="evidence" value="ECO:0007669"/>
    <property type="project" value="TreeGrafter"/>
</dbReference>
<organism evidence="15 16">
    <name type="scientific">Paraburkholderia terrae</name>
    <dbReference type="NCBI Taxonomy" id="311230"/>
    <lineage>
        <taxon>Bacteria</taxon>
        <taxon>Pseudomonadati</taxon>
        <taxon>Pseudomonadota</taxon>
        <taxon>Betaproteobacteria</taxon>
        <taxon>Burkholderiales</taxon>
        <taxon>Burkholderiaceae</taxon>
        <taxon>Paraburkholderia</taxon>
    </lineage>
</organism>
<dbReference type="GO" id="GO:0009055">
    <property type="term" value="F:electron transfer activity"/>
    <property type="evidence" value="ECO:0007669"/>
    <property type="project" value="InterPro"/>
</dbReference>
<feature type="transmembrane region" description="Helical" evidence="13">
    <location>
        <begin position="61"/>
        <end position="81"/>
    </location>
</feature>
<evidence type="ECO:0000256" key="6">
    <source>
        <dbReference type="ARBA" id="ARBA00022617"/>
    </source>
</evidence>